<evidence type="ECO:0000313" key="3">
    <source>
        <dbReference type="Proteomes" id="UP000232323"/>
    </source>
</evidence>
<dbReference type="AlphaFoldDB" id="A0A250XH82"/>
<name>A0A250XH82_9CHLO</name>
<reference evidence="2 3" key="1">
    <citation type="submission" date="2017-08" db="EMBL/GenBank/DDBJ databases">
        <title>Acidophilic green algal genome provides insights into adaptation to an acidic environment.</title>
        <authorList>
            <person name="Hirooka S."/>
            <person name="Hirose Y."/>
            <person name="Kanesaki Y."/>
            <person name="Higuchi S."/>
            <person name="Fujiwara T."/>
            <person name="Onuma R."/>
            <person name="Era A."/>
            <person name="Ohbayashi R."/>
            <person name="Uzuka A."/>
            <person name="Nozaki H."/>
            <person name="Yoshikawa H."/>
            <person name="Miyagishima S.Y."/>
        </authorList>
    </citation>
    <scope>NUCLEOTIDE SEQUENCE [LARGE SCALE GENOMIC DNA]</scope>
    <source>
        <strain evidence="2 3">NIES-2499</strain>
    </source>
</reference>
<keyword evidence="3" id="KW-1185">Reference proteome</keyword>
<protein>
    <submittedName>
        <fullName evidence="2">Uncharacterized protein</fullName>
    </submittedName>
</protein>
<evidence type="ECO:0000313" key="2">
    <source>
        <dbReference type="EMBL" id="GAX82376.1"/>
    </source>
</evidence>
<feature type="region of interest" description="Disordered" evidence="1">
    <location>
        <begin position="58"/>
        <end position="98"/>
    </location>
</feature>
<comment type="caution">
    <text evidence="2">The sequence shown here is derived from an EMBL/GenBank/DDBJ whole genome shotgun (WGS) entry which is preliminary data.</text>
</comment>
<dbReference type="Proteomes" id="UP000232323">
    <property type="component" value="Unassembled WGS sequence"/>
</dbReference>
<proteinExistence type="predicted"/>
<evidence type="ECO:0000256" key="1">
    <source>
        <dbReference type="SAM" id="MobiDB-lite"/>
    </source>
</evidence>
<dbReference type="EMBL" id="BEGY01000079">
    <property type="protein sequence ID" value="GAX82376.1"/>
    <property type="molecule type" value="Genomic_DNA"/>
</dbReference>
<organism evidence="2 3">
    <name type="scientific">Chlamydomonas eustigma</name>
    <dbReference type="NCBI Taxonomy" id="1157962"/>
    <lineage>
        <taxon>Eukaryota</taxon>
        <taxon>Viridiplantae</taxon>
        <taxon>Chlorophyta</taxon>
        <taxon>core chlorophytes</taxon>
        <taxon>Chlorophyceae</taxon>
        <taxon>CS clade</taxon>
        <taxon>Chlamydomonadales</taxon>
        <taxon>Chlamydomonadaceae</taxon>
        <taxon>Chlamydomonas</taxon>
    </lineage>
</organism>
<gene>
    <name evidence="2" type="ORF">CEUSTIGMA_g9804.t1</name>
</gene>
<accession>A0A250XH82</accession>
<sequence length="144" mass="16169">MIYCDKYNAAFPYPISINSQKRANPNGECHGTIAGHEQNRRRVGRQENAFETAVLLSPTNNVTNPAAQHLQTRQRRSREEFEAGEHEEDVDEQNLQADVDLEAGSSRRSAAIIMAMGLGLDEWMKWPTFLNGSHSKANSGLRRS</sequence>
<feature type="compositionally biased region" description="Polar residues" evidence="1">
    <location>
        <begin position="58"/>
        <end position="71"/>
    </location>
</feature>